<dbReference type="InterPro" id="IPR012349">
    <property type="entry name" value="Split_barrel_FMN-bd"/>
</dbReference>
<proteinExistence type="predicted"/>
<feature type="domain" description="Pyridoxamine 5'-phosphate oxidase N-terminal" evidence="2">
    <location>
        <begin position="16"/>
        <end position="141"/>
    </location>
</feature>
<keyword evidence="1" id="KW-0560">Oxidoreductase</keyword>
<name>A0ABQ6HNV8_9MICO</name>
<dbReference type="RefSeq" id="WP_241444485.1">
    <property type="nucleotide sequence ID" value="NZ_BSUJ01000001.1"/>
</dbReference>
<evidence type="ECO:0000259" key="2">
    <source>
        <dbReference type="Pfam" id="PF01243"/>
    </source>
</evidence>
<dbReference type="Gene3D" id="2.30.110.10">
    <property type="entry name" value="Electron Transport, Fmn-binding Protein, Chain A"/>
    <property type="match status" value="1"/>
</dbReference>
<dbReference type="InterPro" id="IPR011576">
    <property type="entry name" value="Pyridox_Oxase_N"/>
</dbReference>
<comment type="caution">
    <text evidence="3">The sequence shown here is derived from an EMBL/GenBank/DDBJ whole genome shotgun (WGS) entry which is preliminary data.</text>
</comment>
<dbReference type="PANTHER" id="PTHR35176:SF4">
    <property type="entry name" value="PYRIDOXAMINE 5'-PHOSPHATE OXIDASE-RELATED FMN-BINDING"/>
    <property type="match status" value="1"/>
</dbReference>
<dbReference type="Proteomes" id="UP001157109">
    <property type="component" value="Unassembled WGS sequence"/>
</dbReference>
<evidence type="ECO:0000313" key="3">
    <source>
        <dbReference type="EMBL" id="GMA20022.1"/>
    </source>
</evidence>
<gene>
    <name evidence="3" type="ORF">GCM10025862_20430</name>
</gene>
<reference evidence="4" key="1">
    <citation type="journal article" date="2019" name="Int. J. Syst. Evol. Microbiol.">
        <title>The Global Catalogue of Microorganisms (GCM) 10K type strain sequencing project: providing services to taxonomists for standard genome sequencing and annotation.</title>
        <authorList>
            <consortium name="The Broad Institute Genomics Platform"/>
            <consortium name="The Broad Institute Genome Sequencing Center for Infectious Disease"/>
            <person name="Wu L."/>
            <person name="Ma J."/>
        </authorList>
    </citation>
    <scope>NUCLEOTIDE SEQUENCE [LARGE SCALE GENOMIC DNA]</scope>
    <source>
        <strain evidence="4">NBRC 105830</strain>
    </source>
</reference>
<protein>
    <submittedName>
        <fullName evidence="3">Pyridoxamine 5'-phosphate oxidase</fullName>
    </submittedName>
</protein>
<evidence type="ECO:0000313" key="4">
    <source>
        <dbReference type="Proteomes" id="UP001157109"/>
    </source>
</evidence>
<keyword evidence="4" id="KW-1185">Reference proteome</keyword>
<evidence type="ECO:0000256" key="1">
    <source>
        <dbReference type="ARBA" id="ARBA00023002"/>
    </source>
</evidence>
<dbReference type="PANTHER" id="PTHR35176">
    <property type="entry name" value="HEME OXYGENASE HI_0854-RELATED"/>
    <property type="match status" value="1"/>
</dbReference>
<dbReference type="InterPro" id="IPR052019">
    <property type="entry name" value="F420H2_bilvrd_red/Heme_oxyg"/>
</dbReference>
<organism evidence="3 4">
    <name type="scientific">Arsenicicoccus piscis</name>
    <dbReference type="NCBI Taxonomy" id="673954"/>
    <lineage>
        <taxon>Bacteria</taxon>
        <taxon>Bacillati</taxon>
        <taxon>Actinomycetota</taxon>
        <taxon>Actinomycetes</taxon>
        <taxon>Micrococcales</taxon>
        <taxon>Intrasporangiaceae</taxon>
        <taxon>Arsenicicoccus</taxon>
    </lineage>
</organism>
<dbReference type="SUPFAM" id="SSF50475">
    <property type="entry name" value="FMN-binding split barrel"/>
    <property type="match status" value="1"/>
</dbReference>
<dbReference type="Pfam" id="PF01243">
    <property type="entry name" value="PNPOx_N"/>
    <property type="match status" value="1"/>
</dbReference>
<sequence>MSNDAIDLGSSEAPAEAVSRRLDTDTIGWLTTIRRDVRPHAVPVWFLWHAGVVLIMSEPDTVKVKNIRRNPHALIHLHADPSGNGVVVLDGRATISDRTSTQWLAEIRESHTAKYADAMVAFGMGLDDIAAKFSTVIVLTPQSLTAW</sequence>
<dbReference type="EMBL" id="BSUJ01000001">
    <property type="protein sequence ID" value="GMA20022.1"/>
    <property type="molecule type" value="Genomic_DNA"/>
</dbReference>
<accession>A0ABQ6HNV8</accession>